<organism evidence="4 5">
    <name type="scientific">Chitinophaga pinensis</name>
    <dbReference type="NCBI Taxonomy" id="79329"/>
    <lineage>
        <taxon>Bacteria</taxon>
        <taxon>Pseudomonadati</taxon>
        <taxon>Bacteroidota</taxon>
        <taxon>Chitinophagia</taxon>
        <taxon>Chitinophagales</taxon>
        <taxon>Chitinophagaceae</taxon>
        <taxon>Chitinophaga</taxon>
    </lineage>
</organism>
<dbReference type="AlphaFoldDB" id="A0A5C6LNN3"/>
<comment type="catalytic activity">
    <reaction evidence="1">
        <text>AMP + H2O = D-ribose 5-phosphate + adenine</text>
        <dbReference type="Rhea" id="RHEA:20129"/>
        <dbReference type="ChEBI" id="CHEBI:15377"/>
        <dbReference type="ChEBI" id="CHEBI:16708"/>
        <dbReference type="ChEBI" id="CHEBI:78346"/>
        <dbReference type="ChEBI" id="CHEBI:456215"/>
        <dbReference type="EC" id="3.2.2.4"/>
    </reaction>
</comment>
<dbReference type="EMBL" id="VOHS01000071">
    <property type="protein sequence ID" value="TWV91726.1"/>
    <property type="molecule type" value="Genomic_DNA"/>
</dbReference>
<keyword evidence="3" id="KW-0378">Hydrolase</keyword>
<comment type="caution">
    <text evidence="4">The sequence shown here is derived from an EMBL/GenBank/DDBJ whole genome shotgun (WGS) entry which is preliminary data.</text>
</comment>
<dbReference type="NCBIfam" id="TIGR00730">
    <property type="entry name" value="Rossman fold protein, TIGR00730 family"/>
    <property type="match status" value="1"/>
</dbReference>
<dbReference type="PANTHER" id="PTHR31223:SF70">
    <property type="entry name" value="LOG FAMILY PROTEIN YJL055W"/>
    <property type="match status" value="1"/>
</dbReference>
<dbReference type="Proteomes" id="UP000318815">
    <property type="component" value="Unassembled WGS sequence"/>
</dbReference>
<dbReference type="EC" id="3.2.2.n1" evidence="3"/>
<dbReference type="Gene3D" id="3.40.50.450">
    <property type="match status" value="1"/>
</dbReference>
<reference evidence="4 5" key="1">
    <citation type="submission" date="2019-08" db="EMBL/GenBank/DDBJ databases">
        <title>Whole genome sequencing of chitin degrading bacteria Chitinophaga pinensis YS16.</title>
        <authorList>
            <person name="Singh R.P."/>
            <person name="Manchanda G."/>
            <person name="Maurya I.K."/>
            <person name="Joshi N.K."/>
            <person name="Srivastava A.K."/>
        </authorList>
    </citation>
    <scope>NUCLEOTIDE SEQUENCE [LARGE SCALE GENOMIC DNA]</scope>
    <source>
        <strain evidence="4 5">YS-16</strain>
    </source>
</reference>
<sequence>MKSIAIFCGSNFGNNPIYKEVTIELARCIVKNNLRLVYGGAAVGLMGLIADEVLALGGQVIGVLPEKLKDREVGHKNLTELHIVSTMHERKAMMANLSDYFVAIPGGIGTLEEIVEVFTWAQLGLHAKPCGMLNINGFYDKFRDLLASMSQEGFLSEHQFNSLIFDNEPERLLEKVINQQVTYHSKWLNSLL</sequence>
<dbReference type="GO" id="GO:0005829">
    <property type="term" value="C:cytosol"/>
    <property type="evidence" value="ECO:0007669"/>
    <property type="project" value="TreeGrafter"/>
</dbReference>
<protein>
    <recommendedName>
        <fullName evidence="3">Cytokinin riboside 5'-monophosphate phosphoribohydrolase</fullName>
        <ecNumber evidence="3">3.2.2.n1</ecNumber>
    </recommendedName>
</protein>
<dbReference type="InterPro" id="IPR031100">
    <property type="entry name" value="LOG_fam"/>
</dbReference>
<accession>A0A5C6LNN3</accession>
<proteinExistence type="inferred from homology"/>
<evidence type="ECO:0000256" key="1">
    <source>
        <dbReference type="ARBA" id="ARBA00000274"/>
    </source>
</evidence>
<evidence type="ECO:0000256" key="2">
    <source>
        <dbReference type="ARBA" id="ARBA00006763"/>
    </source>
</evidence>
<keyword evidence="3" id="KW-0203">Cytokinin biosynthesis</keyword>
<dbReference type="GO" id="GO:0008714">
    <property type="term" value="F:AMP nucleosidase activity"/>
    <property type="evidence" value="ECO:0007669"/>
    <property type="project" value="UniProtKB-EC"/>
</dbReference>
<dbReference type="GO" id="GO:0009691">
    <property type="term" value="P:cytokinin biosynthetic process"/>
    <property type="evidence" value="ECO:0007669"/>
    <property type="project" value="UniProtKB-UniRule"/>
</dbReference>
<dbReference type="PANTHER" id="PTHR31223">
    <property type="entry name" value="LOG FAMILY PROTEIN YJL055W"/>
    <property type="match status" value="1"/>
</dbReference>
<dbReference type="RefSeq" id="WP_146308256.1">
    <property type="nucleotide sequence ID" value="NZ_VOHS01000071.1"/>
</dbReference>
<name>A0A5C6LNN3_9BACT</name>
<evidence type="ECO:0000256" key="3">
    <source>
        <dbReference type="RuleBase" id="RU363015"/>
    </source>
</evidence>
<evidence type="ECO:0000313" key="5">
    <source>
        <dbReference type="Proteomes" id="UP000318815"/>
    </source>
</evidence>
<gene>
    <name evidence="4" type="ORF">FEF09_28625</name>
</gene>
<dbReference type="InterPro" id="IPR005269">
    <property type="entry name" value="LOG"/>
</dbReference>
<evidence type="ECO:0000313" key="4">
    <source>
        <dbReference type="EMBL" id="TWV91726.1"/>
    </source>
</evidence>
<dbReference type="SUPFAM" id="SSF102405">
    <property type="entry name" value="MCP/YpsA-like"/>
    <property type="match status" value="1"/>
</dbReference>
<comment type="similarity">
    <text evidence="2 3">Belongs to the LOG family.</text>
</comment>
<dbReference type="OrthoDB" id="9801098at2"/>
<keyword evidence="5" id="KW-1185">Reference proteome</keyword>
<dbReference type="Pfam" id="PF03641">
    <property type="entry name" value="Lysine_decarbox"/>
    <property type="match status" value="1"/>
</dbReference>